<dbReference type="Pfam" id="PF00023">
    <property type="entry name" value="Ank"/>
    <property type="match status" value="2"/>
</dbReference>
<evidence type="ECO:0000259" key="5">
    <source>
        <dbReference type="Pfam" id="PF22939"/>
    </source>
</evidence>
<keyword evidence="8" id="KW-1185">Reference proteome</keyword>
<dbReference type="PROSITE" id="PS50297">
    <property type="entry name" value="ANK_REP_REGION"/>
    <property type="match status" value="8"/>
</dbReference>
<dbReference type="Pfam" id="PF24883">
    <property type="entry name" value="NPHP3_N"/>
    <property type="match status" value="1"/>
</dbReference>
<feature type="compositionally biased region" description="Gly residues" evidence="4">
    <location>
        <begin position="36"/>
        <end position="56"/>
    </location>
</feature>
<dbReference type="InterPro" id="IPR054471">
    <property type="entry name" value="GPIID_WHD"/>
</dbReference>
<dbReference type="SUPFAM" id="SSF52540">
    <property type="entry name" value="P-loop containing nucleoside triphosphate hydrolases"/>
    <property type="match status" value="1"/>
</dbReference>
<evidence type="ECO:0000313" key="8">
    <source>
        <dbReference type="Proteomes" id="UP000620124"/>
    </source>
</evidence>
<dbReference type="SMART" id="SM00248">
    <property type="entry name" value="ANK"/>
    <property type="match status" value="12"/>
</dbReference>
<evidence type="ECO:0000256" key="4">
    <source>
        <dbReference type="SAM" id="MobiDB-lite"/>
    </source>
</evidence>
<feature type="compositionally biased region" description="Basic and acidic residues" evidence="4">
    <location>
        <begin position="11"/>
        <end position="25"/>
    </location>
</feature>
<dbReference type="Pfam" id="PF22939">
    <property type="entry name" value="WHD_GPIID"/>
    <property type="match status" value="1"/>
</dbReference>
<dbReference type="InterPro" id="IPR002110">
    <property type="entry name" value="Ankyrin_rpt"/>
</dbReference>
<dbReference type="SUPFAM" id="SSF48403">
    <property type="entry name" value="Ankyrin repeat"/>
    <property type="match status" value="2"/>
</dbReference>
<name>A0A8H6XSN2_9AGAR</name>
<evidence type="ECO:0000256" key="1">
    <source>
        <dbReference type="ARBA" id="ARBA00022737"/>
    </source>
</evidence>
<sequence length="1073" mass="116823">MPLPTSNNSTSEERSTLAPAEEPHTSHNYYISHLSGGTGGAGGTGGKEGGGGGVGEGPSFQATTMNVVIQNDPAEREKVIEWVSPLNFFPRQADILKARQPGTGEWLLQESLFKDWRAGEIRALWCRGIPGPGKTVLASIAVDDLRTNPANNITGVAVLYLDHKITAETHSPTNLLAAIWQQLVVTTPISPRVSKLYQKHRAQGTSLSLQEVYSVLHSAIQEFSRVFIVVDALDEYPEEERETLLRHLWSLGPAVGLMLTSRPHINIHHVISNFKSVDVRAAEEDIRKYVEAQIEKSSRLSRHINNSSTLRELIEEKIVKRSDGMFLLARLHIESLMTKQNVAAVQDALGNLSSSLNSAYDDIVNRINQQREDDRQLAWRTLSWVLHAMRPLEPFELQDALAIQPEATSLDPDRQTDMDIILSVCAGLVVVNVADKKVRLIHYSTQTYLQSVQSTIFPHAQREITLACMTYLRLTPYNVSGESKQLDPWQALFYKYHSLLDYAVEYCLVHARGKPETEIQDQILQFLGNCSAWRKLWNCSRTGRRNQLGPNKLLIAITFGLEVISNHILRKDGPGRLLQEAVSKGNSDAVRFLLKNHVHGENESEALLEAVIHGHEQVVGLLLAHDAENNSRDGYVNKQCVKLNTKSHNHYSTALYQAVSKGTEGIVELLIKHGADVNAGGGEYGSPLHAAVWCGHEAIVQLLLRHGADMNAKTGKYGSPLQLAFTRKCSVIISILLKHGAGLDEKHRSWELIWGSSNALHAAVEMGHAGISRQLLECGADVNAQGGLYGSALQAASKQGNEVVIKLLLEYGADVNVQGGLYGSALQHASSLGHESIVRLLLEHGADVNVQGGWYGSALRAASSQGHGVVVKLLLDHGADVNGRSGLCSSALQAASSQGHEAVVKLLLERGANFDTGGLYGSALWEATIQGHEAVVKLLLEHGAPANANDWWYGSILQLASRHGHEGIVELLLDHGANVNAQGGPYGSALQAANNQGHEIIAKLLLQHGANAGAGGPGHTSAQDTYTGVTPLAKGPKRRLSRTDSDSDSDSDSESGTHKMKRGRRWTESSDLD</sequence>
<feature type="repeat" description="ANK" evidence="3">
    <location>
        <begin position="650"/>
        <end position="682"/>
    </location>
</feature>
<reference evidence="7" key="1">
    <citation type="submission" date="2020-05" db="EMBL/GenBank/DDBJ databases">
        <title>Mycena genomes resolve the evolution of fungal bioluminescence.</title>
        <authorList>
            <person name="Tsai I.J."/>
        </authorList>
    </citation>
    <scope>NUCLEOTIDE SEQUENCE</scope>
    <source>
        <strain evidence="7">CCC161011</strain>
    </source>
</reference>
<feature type="repeat" description="ANK" evidence="3">
    <location>
        <begin position="683"/>
        <end position="715"/>
    </location>
</feature>
<accession>A0A8H6XSN2</accession>
<dbReference type="InterPro" id="IPR027417">
    <property type="entry name" value="P-loop_NTPase"/>
</dbReference>
<keyword evidence="2 3" id="KW-0040">ANK repeat</keyword>
<dbReference type="PRINTS" id="PR01415">
    <property type="entry name" value="ANKYRIN"/>
</dbReference>
<evidence type="ECO:0000259" key="6">
    <source>
        <dbReference type="Pfam" id="PF24883"/>
    </source>
</evidence>
<feature type="repeat" description="ANK" evidence="3">
    <location>
        <begin position="857"/>
        <end position="886"/>
    </location>
</feature>
<dbReference type="PANTHER" id="PTHR24173:SF74">
    <property type="entry name" value="ANKYRIN REPEAT DOMAIN-CONTAINING PROTEIN 16"/>
    <property type="match status" value="1"/>
</dbReference>
<dbReference type="OrthoDB" id="448455at2759"/>
<feature type="repeat" description="ANK" evidence="3">
    <location>
        <begin position="922"/>
        <end position="951"/>
    </location>
</feature>
<dbReference type="InterPro" id="IPR056884">
    <property type="entry name" value="NPHP3-like_N"/>
</dbReference>
<feature type="region of interest" description="Disordered" evidence="4">
    <location>
        <begin position="1"/>
        <end position="59"/>
    </location>
</feature>
<feature type="repeat" description="ANK" evidence="3">
    <location>
        <begin position="824"/>
        <end position="853"/>
    </location>
</feature>
<feature type="domain" description="GPI inositol-deacylase winged helix" evidence="5">
    <location>
        <begin position="374"/>
        <end position="451"/>
    </location>
</feature>
<dbReference type="Gene3D" id="1.25.40.20">
    <property type="entry name" value="Ankyrin repeat-containing domain"/>
    <property type="match status" value="4"/>
</dbReference>
<protein>
    <submittedName>
        <fullName evidence="7">Putative ankyrin repeat protein</fullName>
    </submittedName>
</protein>
<feature type="domain" description="Nephrocystin 3-like N-terminal" evidence="6">
    <location>
        <begin position="102"/>
        <end position="262"/>
    </location>
</feature>
<evidence type="ECO:0000256" key="3">
    <source>
        <dbReference type="PROSITE-ProRule" id="PRU00023"/>
    </source>
</evidence>
<evidence type="ECO:0000256" key="2">
    <source>
        <dbReference type="ARBA" id="ARBA00023043"/>
    </source>
</evidence>
<feature type="region of interest" description="Disordered" evidence="4">
    <location>
        <begin position="1012"/>
        <end position="1073"/>
    </location>
</feature>
<dbReference type="EMBL" id="JACAZI010000013">
    <property type="protein sequence ID" value="KAF7345856.1"/>
    <property type="molecule type" value="Genomic_DNA"/>
</dbReference>
<dbReference type="Gene3D" id="3.40.50.300">
    <property type="entry name" value="P-loop containing nucleotide triphosphate hydrolases"/>
    <property type="match status" value="1"/>
</dbReference>
<feature type="repeat" description="ANK" evidence="3">
    <location>
        <begin position="955"/>
        <end position="984"/>
    </location>
</feature>
<dbReference type="PROSITE" id="PS50088">
    <property type="entry name" value="ANK_REPEAT"/>
    <property type="match status" value="9"/>
</dbReference>
<dbReference type="PANTHER" id="PTHR24173">
    <property type="entry name" value="ANKYRIN REPEAT CONTAINING"/>
    <property type="match status" value="1"/>
</dbReference>
<comment type="caution">
    <text evidence="7">The sequence shown here is derived from an EMBL/GenBank/DDBJ whole genome shotgun (WGS) entry which is preliminary data.</text>
</comment>
<feature type="compositionally biased region" description="Low complexity" evidence="4">
    <location>
        <begin position="1"/>
        <end position="10"/>
    </location>
</feature>
<dbReference type="Proteomes" id="UP000620124">
    <property type="component" value="Unassembled WGS sequence"/>
</dbReference>
<feature type="repeat" description="ANK" evidence="3">
    <location>
        <begin position="890"/>
        <end position="919"/>
    </location>
</feature>
<dbReference type="InterPro" id="IPR036770">
    <property type="entry name" value="Ankyrin_rpt-contain_sf"/>
</dbReference>
<keyword evidence="1" id="KW-0677">Repeat</keyword>
<organism evidence="7 8">
    <name type="scientific">Mycena venus</name>
    <dbReference type="NCBI Taxonomy" id="2733690"/>
    <lineage>
        <taxon>Eukaryota</taxon>
        <taxon>Fungi</taxon>
        <taxon>Dikarya</taxon>
        <taxon>Basidiomycota</taxon>
        <taxon>Agaricomycotina</taxon>
        <taxon>Agaricomycetes</taxon>
        <taxon>Agaricomycetidae</taxon>
        <taxon>Agaricales</taxon>
        <taxon>Marasmiineae</taxon>
        <taxon>Mycenaceae</taxon>
        <taxon>Mycena</taxon>
    </lineage>
</organism>
<gene>
    <name evidence="7" type="ORF">MVEN_01607400</name>
</gene>
<feature type="repeat" description="ANK" evidence="3">
    <location>
        <begin position="755"/>
        <end position="787"/>
    </location>
</feature>
<proteinExistence type="predicted"/>
<dbReference type="AlphaFoldDB" id="A0A8H6XSN2"/>
<dbReference type="Pfam" id="PF12796">
    <property type="entry name" value="Ank_2"/>
    <property type="match status" value="4"/>
</dbReference>
<evidence type="ECO:0000313" key="7">
    <source>
        <dbReference type="EMBL" id="KAF7345856.1"/>
    </source>
</evidence>
<feature type="repeat" description="ANK" evidence="3">
    <location>
        <begin position="791"/>
        <end position="820"/>
    </location>
</feature>